<dbReference type="InterPro" id="IPR001199">
    <property type="entry name" value="Cyt_B5-like_heme/steroid-bd"/>
</dbReference>
<keyword evidence="9" id="KW-0812">Transmembrane</keyword>
<keyword evidence="4" id="KW-0479">Metal-binding</keyword>
<dbReference type="Pfam" id="PF00173">
    <property type="entry name" value="Cyt-b5"/>
    <property type="match status" value="1"/>
</dbReference>
<feature type="region of interest" description="Disordered" evidence="8">
    <location>
        <begin position="29"/>
        <end position="70"/>
    </location>
</feature>
<dbReference type="Proteomes" id="UP000002009">
    <property type="component" value="Chromosome 5"/>
</dbReference>
<keyword evidence="9" id="KW-1133">Transmembrane helix</keyword>
<organism evidence="11 12">
    <name type="scientific">Micromonas commoda (strain RCC299 / NOUM17 / CCMP2709)</name>
    <name type="common">Picoplanktonic green alga</name>
    <dbReference type="NCBI Taxonomy" id="296587"/>
    <lineage>
        <taxon>Eukaryota</taxon>
        <taxon>Viridiplantae</taxon>
        <taxon>Chlorophyta</taxon>
        <taxon>Mamiellophyceae</taxon>
        <taxon>Mamiellales</taxon>
        <taxon>Mamiellaceae</taxon>
        <taxon>Micromonas</taxon>
    </lineage>
</organism>
<dbReference type="GeneID" id="8243888"/>
<dbReference type="GO" id="GO:0016020">
    <property type="term" value="C:membrane"/>
    <property type="evidence" value="ECO:0007669"/>
    <property type="project" value="TreeGrafter"/>
</dbReference>
<accession>C1E6T4</accession>
<evidence type="ECO:0000256" key="3">
    <source>
        <dbReference type="ARBA" id="ARBA00022665"/>
    </source>
</evidence>
<keyword evidence="6" id="KW-0408">Iron</keyword>
<dbReference type="KEGG" id="mis:MICPUN_58769"/>
<evidence type="ECO:0000256" key="9">
    <source>
        <dbReference type="SAM" id="Phobius"/>
    </source>
</evidence>
<dbReference type="GO" id="GO:0005496">
    <property type="term" value="F:steroid binding"/>
    <property type="evidence" value="ECO:0007669"/>
    <property type="project" value="UniProtKB-KW"/>
</dbReference>
<dbReference type="RefSeq" id="XP_002502602.1">
    <property type="nucleotide sequence ID" value="XM_002502556.1"/>
</dbReference>
<evidence type="ECO:0000256" key="5">
    <source>
        <dbReference type="ARBA" id="ARBA00022824"/>
    </source>
</evidence>
<dbReference type="STRING" id="296587.C1E6T4"/>
<sequence>MAETKRSAAKSWLVTLGYVIAAGVALATGRREGKRGRRSKEGSGGKGRRGRGPPVGGGHRHAHGETRGEDPGAMAAHLAAMGDEEWYPAPMRKGDMTVAQLKRHDGSDLGIPILLAAKGRVYDVTRGRDFYGPGGAYANFAGIDCSRALAKMSLRRDDLSGDVSDATEADLTVLDDWVRKFEDKYPLVGRLIDGDYNGPR</sequence>
<dbReference type="InParanoid" id="C1E6T4"/>
<dbReference type="PANTHER" id="PTHR10281:SF72">
    <property type="entry name" value="NEUDESIN"/>
    <property type="match status" value="1"/>
</dbReference>
<dbReference type="PANTHER" id="PTHR10281">
    <property type="entry name" value="MEMBRANE-ASSOCIATED PROGESTERONE RECEPTOR COMPONENT-RELATED"/>
    <property type="match status" value="1"/>
</dbReference>
<gene>
    <name evidence="11" type="ORF">MICPUN_58769</name>
</gene>
<dbReference type="OrthoDB" id="547796at2759"/>
<name>C1E6T4_MICCC</name>
<keyword evidence="12" id="KW-1185">Reference proteome</keyword>
<evidence type="ECO:0000313" key="12">
    <source>
        <dbReference type="Proteomes" id="UP000002009"/>
    </source>
</evidence>
<dbReference type="AlphaFoldDB" id="C1E6T4"/>
<keyword evidence="3" id="KW-0754">Steroid-binding</keyword>
<reference evidence="11 12" key="1">
    <citation type="journal article" date="2009" name="Science">
        <title>Green evolution and dynamic adaptations revealed by genomes of the marine picoeukaryotes Micromonas.</title>
        <authorList>
            <person name="Worden A.Z."/>
            <person name="Lee J.H."/>
            <person name="Mock T."/>
            <person name="Rouze P."/>
            <person name="Simmons M.P."/>
            <person name="Aerts A.L."/>
            <person name="Allen A.E."/>
            <person name="Cuvelier M.L."/>
            <person name="Derelle E."/>
            <person name="Everett M.V."/>
            <person name="Foulon E."/>
            <person name="Grimwood J."/>
            <person name="Gundlach H."/>
            <person name="Henrissat B."/>
            <person name="Napoli C."/>
            <person name="McDonald S.M."/>
            <person name="Parker M.S."/>
            <person name="Rombauts S."/>
            <person name="Salamov A."/>
            <person name="Von Dassow P."/>
            <person name="Badger J.H."/>
            <person name="Coutinho P.M."/>
            <person name="Demir E."/>
            <person name="Dubchak I."/>
            <person name="Gentemann C."/>
            <person name="Eikrem W."/>
            <person name="Gready J.E."/>
            <person name="John U."/>
            <person name="Lanier W."/>
            <person name="Lindquist E.A."/>
            <person name="Lucas S."/>
            <person name="Mayer K.F."/>
            <person name="Moreau H."/>
            <person name="Not F."/>
            <person name="Otillar R."/>
            <person name="Panaud O."/>
            <person name="Pangilinan J."/>
            <person name="Paulsen I."/>
            <person name="Piegu B."/>
            <person name="Poliakov A."/>
            <person name="Robbens S."/>
            <person name="Schmutz J."/>
            <person name="Toulza E."/>
            <person name="Wyss T."/>
            <person name="Zelensky A."/>
            <person name="Zhou K."/>
            <person name="Armbrust E.V."/>
            <person name="Bhattacharya D."/>
            <person name="Goodenough U.W."/>
            <person name="Van de Peer Y."/>
            <person name="Grigoriev I.V."/>
        </authorList>
    </citation>
    <scope>NUCLEOTIDE SEQUENCE [LARGE SCALE GENOMIC DNA]</scope>
    <source>
        <strain evidence="12">RCC299 / NOUM17</strain>
    </source>
</reference>
<protein>
    <recommendedName>
        <fullName evidence="10">Cytochrome b5 heme-binding domain-containing protein</fullName>
    </recommendedName>
</protein>
<feature type="domain" description="Cytochrome b5 heme-binding" evidence="10">
    <location>
        <begin position="96"/>
        <end position="192"/>
    </location>
</feature>
<comment type="subcellular location">
    <subcellularLocation>
        <location evidence="1">Endoplasmic reticulum</location>
    </subcellularLocation>
</comment>
<evidence type="ECO:0000256" key="7">
    <source>
        <dbReference type="ARBA" id="ARBA00038357"/>
    </source>
</evidence>
<dbReference type="Gene3D" id="3.10.120.10">
    <property type="entry name" value="Cytochrome b5-like heme/steroid binding domain"/>
    <property type="match status" value="1"/>
</dbReference>
<keyword evidence="9" id="KW-0472">Membrane</keyword>
<evidence type="ECO:0000259" key="10">
    <source>
        <dbReference type="SMART" id="SM01117"/>
    </source>
</evidence>
<evidence type="ECO:0000256" key="8">
    <source>
        <dbReference type="SAM" id="MobiDB-lite"/>
    </source>
</evidence>
<dbReference type="InterPro" id="IPR036400">
    <property type="entry name" value="Cyt_B5-like_heme/steroid_sf"/>
</dbReference>
<dbReference type="GO" id="GO:0005783">
    <property type="term" value="C:endoplasmic reticulum"/>
    <property type="evidence" value="ECO:0007669"/>
    <property type="project" value="UniProtKB-SubCell"/>
</dbReference>
<dbReference type="SUPFAM" id="SSF55856">
    <property type="entry name" value="Cytochrome b5-like heme/steroid binding domain"/>
    <property type="match status" value="1"/>
</dbReference>
<evidence type="ECO:0000256" key="4">
    <source>
        <dbReference type="ARBA" id="ARBA00022723"/>
    </source>
</evidence>
<comment type="similarity">
    <text evidence="7">Belongs to the cytochrome b5 family. MAPR subfamily.</text>
</comment>
<dbReference type="InterPro" id="IPR050577">
    <property type="entry name" value="MAPR/NEUFC/NENF-like"/>
</dbReference>
<evidence type="ECO:0000256" key="2">
    <source>
        <dbReference type="ARBA" id="ARBA00022617"/>
    </source>
</evidence>
<dbReference type="SMART" id="SM01117">
    <property type="entry name" value="Cyt-b5"/>
    <property type="match status" value="1"/>
</dbReference>
<dbReference type="eggNOG" id="KOG1110">
    <property type="taxonomic scope" value="Eukaryota"/>
</dbReference>
<feature type="transmembrane region" description="Helical" evidence="9">
    <location>
        <begin position="12"/>
        <end position="29"/>
    </location>
</feature>
<keyword evidence="3" id="KW-0446">Lipid-binding</keyword>
<dbReference type="GO" id="GO:0046872">
    <property type="term" value="F:metal ion binding"/>
    <property type="evidence" value="ECO:0007669"/>
    <property type="project" value="UniProtKB-KW"/>
</dbReference>
<dbReference type="FunCoup" id="C1E6T4">
    <property type="interactions" value="1612"/>
</dbReference>
<dbReference type="EMBL" id="CP001326">
    <property type="protein sequence ID" value="ACO63860.1"/>
    <property type="molecule type" value="Genomic_DNA"/>
</dbReference>
<evidence type="ECO:0000256" key="1">
    <source>
        <dbReference type="ARBA" id="ARBA00004240"/>
    </source>
</evidence>
<evidence type="ECO:0000256" key="6">
    <source>
        <dbReference type="ARBA" id="ARBA00023004"/>
    </source>
</evidence>
<evidence type="ECO:0000313" key="11">
    <source>
        <dbReference type="EMBL" id="ACO63860.1"/>
    </source>
</evidence>
<keyword evidence="2" id="KW-0349">Heme</keyword>
<proteinExistence type="inferred from homology"/>
<dbReference type="FunFam" id="3.10.120.10:FF:000003">
    <property type="entry name" value="membrane-associated progesterone receptor component 1"/>
    <property type="match status" value="1"/>
</dbReference>
<keyword evidence="5" id="KW-0256">Endoplasmic reticulum</keyword>